<evidence type="ECO:0000313" key="1">
    <source>
        <dbReference type="EMBL" id="MBM7703558.1"/>
    </source>
</evidence>
<protein>
    <recommendedName>
        <fullName evidence="3">DNase/tRNase domain of colicin-like bacteriocin</fullName>
    </recommendedName>
</protein>
<dbReference type="Proteomes" id="UP000809829">
    <property type="component" value="Unassembled WGS sequence"/>
</dbReference>
<dbReference type="Pfam" id="PF12639">
    <property type="entry name" value="Colicin-DNase"/>
    <property type="match status" value="1"/>
</dbReference>
<gene>
    <name evidence="1" type="ORF">JOC83_002407</name>
</gene>
<name>A0ABS2QVP6_9BACI</name>
<accession>A0ABS2QVP6</accession>
<evidence type="ECO:0000313" key="2">
    <source>
        <dbReference type="Proteomes" id="UP000809829"/>
    </source>
</evidence>
<dbReference type="EMBL" id="JAFBFC010000004">
    <property type="protein sequence ID" value="MBM7703558.1"/>
    <property type="molecule type" value="Genomic_DNA"/>
</dbReference>
<sequence length="292" mass="31497">MGLFRSIGKGVGTVTGTVIGEGVKLVGKGVSSPWVEEVGDGIKQASKIALDNAGQFVDGAVKGTYGAIKKDDTIMNEGLSDLKDSTGRTLKGLGQTVTYTVKSAGTTYEGLKTGDKERTLQGMKNIGKVAAVSTLAVGVVDFVDGADVAEAEEIDTRNDHLTGDVHPETGVPFVERTIELPNGETQIGTFPVFEPVAEVQIPEDFYLRSDAVHFSYANHELYDMIQQDPSLASELNLTTYELQQLSQGHTPEGYTWHHHEEPGRLQLVKEDIHHNTGHTGGRELWGGGSEYR</sequence>
<evidence type="ECO:0008006" key="3">
    <source>
        <dbReference type="Google" id="ProtNLM"/>
    </source>
</evidence>
<comment type="caution">
    <text evidence="1">The sequence shown here is derived from an EMBL/GenBank/DDBJ whole genome shotgun (WGS) entry which is preliminary data.</text>
</comment>
<reference evidence="1 2" key="1">
    <citation type="submission" date="2021-01" db="EMBL/GenBank/DDBJ databases">
        <title>Genomic Encyclopedia of Type Strains, Phase IV (KMG-IV): sequencing the most valuable type-strain genomes for metagenomic binning, comparative biology and taxonomic classification.</title>
        <authorList>
            <person name="Goeker M."/>
        </authorList>
    </citation>
    <scope>NUCLEOTIDE SEQUENCE [LARGE SCALE GENOMIC DNA]</scope>
    <source>
        <strain evidence="1 2">DSM 104297</strain>
    </source>
</reference>
<dbReference type="RefSeq" id="WP_205187525.1">
    <property type="nucleotide sequence ID" value="NZ_JAFBFC010000004.1"/>
</dbReference>
<keyword evidence="2" id="KW-1185">Reference proteome</keyword>
<organism evidence="1 2">
    <name type="scientific">Priestia iocasae</name>
    <dbReference type="NCBI Taxonomy" id="2291674"/>
    <lineage>
        <taxon>Bacteria</taxon>
        <taxon>Bacillati</taxon>
        <taxon>Bacillota</taxon>
        <taxon>Bacilli</taxon>
        <taxon>Bacillales</taxon>
        <taxon>Bacillaceae</taxon>
        <taxon>Priestia</taxon>
    </lineage>
</organism>
<proteinExistence type="predicted"/>